<evidence type="ECO:0000313" key="1">
    <source>
        <dbReference type="EMBL" id="KAK7331132.1"/>
    </source>
</evidence>
<dbReference type="AlphaFoldDB" id="A0AAN9LAG3"/>
<sequence length="74" mass="8713">MASTHLLMVGVLKLHRKFLQRKSKWRRSEMDGKNWKDCPEPTRDVHHEVVEYDNEIRVSISLEMEVACLPFCSA</sequence>
<evidence type="ECO:0000313" key="2">
    <source>
        <dbReference type="Proteomes" id="UP001367508"/>
    </source>
</evidence>
<name>A0AAN9LAG3_CANGL</name>
<gene>
    <name evidence="1" type="ORF">VNO77_25346</name>
</gene>
<accession>A0AAN9LAG3</accession>
<reference evidence="1 2" key="1">
    <citation type="submission" date="2024-01" db="EMBL/GenBank/DDBJ databases">
        <title>The genomes of 5 underutilized Papilionoideae crops provide insights into root nodulation and disease resistanc.</title>
        <authorList>
            <person name="Jiang F."/>
        </authorList>
    </citation>
    <scope>NUCLEOTIDE SEQUENCE [LARGE SCALE GENOMIC DNA]</scope>
    <source>
        <strain evidence="1">LVBAO_FW01</strain>
        <tissue evidence="1">Leaves</tissue>
    </source>
</reference>
<dbReference type="EMBL" id="JAYMYQ010000005">
    <property type="protein sequence ID" value="KAK7331132.1"/>
    <property type="molecule type" value="Genomic_DNA"/>
</dbReference>
<proteinExistence type="predicted"/>
<protein>
    <submittedName>
        <fullName evidence="1">Uncharacterized protein</fullName>
    </submittedName>
</protein>
<keyword evidence="2" id="KW-1185">Reference proteome</keyword>
<organism evidence="1 2">
    <name type="scientific">Canavalia gladiata</name>
    <name type="common">Sword bean</name>
    <name type="synonym">Dolichos gladiatus</name>
    <dbReference type="NCBI Taxonomy" id="3824"/>
    <lineage>
        <taxon>Eukaryota</taxon>
        <taxon>Viridiplantae</taxon>
        <taxon>Streptophyta</taxon>
        <taxon>Embryophyta</taxon>
        <taxon>Tracheophyta</taxon>
        <taxon>Spermatophyta</taxon>
        <taxon>Magnoliopsida</taxon>
        <taxon>eudicotyledons</taxon>
        <taxon>Gunneridae</taxon>
        <taxon>Pentapetalae</taxon>
        <taxon>rosids</taxon>
        <taxon>fabids</taxon>
        <taxon>Fabales</taxon>
        <taxon>Fabaceae</taxon>
        <taxon>Papilionoideae</taxon>
        <taxon>50 kb inversion clade</taxon>
        <taxon>NPAAA clade</taxon>
        <taxon>indigoferoid/millettioid clade</taxon>
        <taxon>Phaseoleae</taxon>
        <taxon>Canavalia</taxon>
    </lineage>
</organism>
<dbReference type="Proteomes" id="UP001367508">
    <property type="component" value="Unassembled WGS sequence"/>
</dbReference>
<comment type="caution">
    <text evidence="1">The sequence shown here is derived from an EMBL/GenBank/DDBJ whole genome shotgun (WGS) entry which is preliminary data.</text>
</comment>